<feature type="non-terminal residue" evidence="3">
    <location>
        <position position="111"/>
    </location>
</feature>
<dbReference type="GeneID" id="303190880"/>
<dbReference type="Proteomes" id="UP000252479">
    <property type="component" value="Unassembled WGS sequence"/>
</dbReference>
<sequence length="111" mass="12120">LYELSELSGHAKVAGGDHVSDPTAVPVGPNKTQYDSDLSDKGIRNDYWNWGKGYISAYPPDQFIMLENGASYGGQNNQVWAPYYTLHKILAGLIDVYLVSGNKKALEVAEG</sequence>
<evidence type="ECO:0000313" key="3">
    <source>
        <dbReference type="EMBL" id="RCS68186.1"/>
    </source>
</evidence>
<dbReference type="InterPro" id="IPR012878">
    <property type="entry name" value="Beta-AFase-like_GH127_cat"/>
</dbReference>
<evidence type="ECO:0000256" key="1">
    <source>
        <dbReference type="SAM" id="MobiDB-lite"/>
    </source>
</evidence>
<dbReference type="RefSeq" id="WP_181856018.1">
    <property type="nucleotide sequence ID" value="NZ_QPGL01000012.1"/>
</dbReference>
<dbReference type="AlphaFoldDB" id="A0A368LFD9"/>
<keyword evidence="4" id="KW-1185">Reference proteome</keyword>
<dbReference type="EMBL" id="QPGL01000012">
    <property type="protein sequence ID" value="RCS68186.1"/>
    <property type="molecule type" value="Genomic_DNA"/>
</dbReference>
<gene>
    <name evidence="3" type="ORF">CIK83_18320</name>
</gene>
<feature type="domain" description="Non-reducing end beta-L-arabinofuranosidase-like GH127 catalytic" evidence="2">
    <location>
        <begin position="51"/>
        <end position="109"/>
    </location>
</feature>
<organism evidence="3 4">
    <name type="scientific">Vibrio casei</name>
    <dbReference type="NCBI Taxonomy" id="673372"/>
    <lineage>
        <taxon>Bacteria</taxon>
        <taxon>Pseudomonadati</taxon>
        <taxon>Pseudomonadota</taxon>
        <taxon>Gammaproteobacteria</taxon>
        <taxon>Vibrionales</taxon>
        <taxon>Vibrionaceae</taxon>
        <taxon>Vibrio</taxon>
    </lineage>
</organism>
<evidence type="ECO:0000313" key="4">
    <source>
        <dbReference type="Proteomes" id="UP000252479"/>
    </source>
</evidence>
<dbReference type="PANTHER" id="PTHR31151">
    <property type="entry name" value="PROLINE-TRNA LIGASE (DUF1680)"/>
    <property type="match status" value="1"/>
</dbReference>
<proteinExistence type="predicted"/>
<feature type="non-terminal residue" evidence="3">
    <location>
        <position position="1"/>
    </location>
</feature>
<dbReference type="Pfam" id="PF07944">
    <property type="entry name" value="Beta-AFase-like_GH127_cat"/>
    <property type="match status" value="1"/>
</dbReference>
<feature type="region of interest" description="Disordered" evidence="1">
    <location>
        <begin position="7"/>
        <end position="38"/>
    </location>
</feature>
<reference evidence="3 4" key="1">
    <citation type="journal article" date="2017" name="Elife">
        <title>Extensive horizontal gene transfer in cheese-associated bacteria.</title>
        <authorList>
            <person name="Bonham K.S."/>
            <person name="Wolfe B.E."/>
            <person name="Dutton R.J."/>
        </authorList>
    </citation>
    <scope>NUCLEOTIDE SEQUENCE [LARGE SCALE GENOMIC DNA]</scope>
    <source>
        <strain evidence="3 4">JB196</strain>
    </source>
</reference>
<evidence type="ECO:0000259" key="2">
    <source>
        <dbReference type="Pfam" id="PF07944"/>
    </source>
</evidence>
<name>A0A368LFD9_9VIBR</name>
<comment type="caution">
    <text evidence="3">The sequence shown here is derived from an EMBL/GenBank/DDBJ whole genome shotgun (WGS) entry which is preliminary data.</text>
</comment>
<protein>
    <recommendedName>
        <fullName evidence="2">Non-reducing end beta-L-arabinofuranosidase-like GH127 catalytic domain-containing protein</fullName>
    </recommendedName>
</protein>
<accession>A0A368LFD9</accession>
<dbReference type="PANTHER" id="PTHR31151:SF0">
    <property type="entry name" value="PROLINE-TRNA LIGASE (DUF1680)"/>
    <property type="match status" value="1"/>
</dbReference>